<dbReference type="SUPFAM" id="SSF55073">
    <property type="entry name" value="Nucleotide cyclase"/>
    <property type="match status" value="1"/>
</dbReference>
<feature type="non-terminal residue" evidence="2">
    <location>
        <position position="1"/>
    </location>
</feature>
<dbReference type="InterPro" id="IPR029787">
    <property type="entry name" value="Nucleotide_cyclase"/>
</dbReference>
<accession>A0A382PRK2</accession>
<dbReference type="Pfam" id="PF00211">
    <property type="entry name" value="Guanylate_cyc"/>
    <property type="match status" value="1"/>
</dbReference>
<name>A0A382PRK2_9ZZZZ</name>
<dbReference type="PANTHER" id="PTHR43081:SF1">
    <property type="entry name" value="ADENYLATE CYCLASE, TERMINAL-DIFFERENTIATION SPECIFIC"/>
    <property type="match status" value="1"/>
</dbReference>
<dbReference type="EMBL" id="UINC01109264">
    <property type="protein sequence ID" value="SVC75964.1"/>
    <property type="molecule type" value="Genomic_DNA"/>
</dbReference>
<feature type="domain" description="Guanylate cyclase" evidence="1">
    <location>
        <begin position="1"/>
        <end position="109"/>
    </location>
</feature>
<proteinExistence type="predicted"/>
<dbReference type="PANTHER" id="PTHR43081">
    <property type="entry name" value="ADENYLATE CYCLASE, TERMINAL-DIFFERENTIATION SPECIFIC-RELATED"/>
    <property type="match status" value="1"/>
</dbReference>
<gene>
    <name evidence="2" type="ORF">METZ01_LOCUS328818</name>
</gene>
<organism evidence="2">
    <name type="scientific">marine metagenome</name>
    <dbReference type="NCBI Taxonomy" id="408172"/>
    <lineage>
        <taxon>unclassified sequences</taxon>
        <taxon>metagenomes</taxon>
        <taxon>ecological metagenomes</taxon>
    </lineage>
</organism>
<dbReference type="InterPro" id="IPR001054">
    <property type="entry name" value="A/G_cyclase"/>
</dbReference>
<dbReference type="GO" id="GO:0035556">
    <property type="term" value="P:intracellular signal transduction"/>
    <property type="evidence" value="ECO:0007669"/>
    <property type="project" value="InterPro"/>
</dbReference>
<evidence type="ECO:0000313" key="2">
    <source>
        <dbReference type="EMBL" id="SVC75964.1"/>
    </source>
</evidence>
<protein>
    <recommendedName>
        <fullName evidence="1">Guanylate cyclase domain-containing protein</fullName>
    </recommendedName>
</protein>
<reference evidence="2" key="1">
    <citation type="submission" date="2018-05" db="EMBL/GenBank/DDBJ databases">
        <authorList>
            <person name="Lanie J.A."/>
            <person name="Ng W.-L."/>
            <person name="Kazmierczak K.M."/>
            <person name="Andrzejewski T.M."/>
            <person name="Davidsen T.M."/>
            <person name="Wayne K.J."/>
            <person name="Tettelin H."/>
            <person name="Glass J.I."/>
            <person name="Rusch D."/>
            <person name="Podicherti R."/>
            <person name="Tsui H.-C.T."/>
            <person name="Winkler M.E."/>
        </authorList>
    </citation>
    <scope>NUCLEOTIDE SEQUENCE</scope>
</reference>
<evidence type="ECO:0000259" key="1">
    <source>
        <dbReference type="PROSITE" id="PS50125"/>
    </source>
</evidence>
<dbReference type="AlphaFoldDB" id="A0A382PRK2"/>
<dbReference type="Gene3D" id="3.30.70.1230">
    <property type="entry name" value="Nucleotide cyclase"/>
    <property type="match status" value="1"/>
</dbReference>
<dbReference type="CDD" id="cd07302">
    <property type="entry name" value="CHD"/>
    <property type="match status" value="1"/>
</dbReference>
<sequence length="238" mass="27379">TDMTTILLENQGTLDKYIGDAIVGFFGAPMPVEDHEYWACVTALKMQAQIGVLRDRWESEGDRWPERVHYMQNRIGIHTGPMVTGNMGSTQRMNYTMMGDTVNIAARLESSAKQYGVYTHISEDTYSAVKDQMTVRELDKVIVMGRSEPIQTYELIAEKGQEPDLYKELVPRFQDALELYKKQHWAQARTAFESLVKLEDMFPGRKTNPSRVYLDRCIHFKENPPGEDWDGVWTLTSK</sequence>
<dbReference type="PROSITE" id="PS50125">
    <property type="entry name" value="GUANYLATE_CYCLASE_2"/>
    <property type="match status" value="1"/>
</dbReference>
<dbReference type="InterPro" id="IPR050697">
    <property type="entry name" value="Adenylyl/Guanylyl_Cyclase_3/4"/>
</dbReference>
<dbReference type="GO" id="GO:0006171">
    <property type="term" value="P:cAMP biosynthetic process"/>
    <property type="evidence" value="ECO:0007669"/>
    <property type="project" value="TreeGrafter"/>
</dbReference>